<evidence type="ECO:0000256" key="1">
    <source>
        <dbReference type="SAM" id="Phobius"/>
    </source>
</evidence>
<protein>
    <submittedName>
        <fullName evidence="2">O-antigen polymerase</fullName>
    </submittedName>
</protein>
<dbReference type="Proteomes" id="UP001595906">
    <property type="component" value="Unassembled WGS sequence"/>
</dbReference>
<dbReference type="RefSeq" id="WP_379015249.1">
    <property type="nucleotide sequence ID" value="NZ_JBHSDC010000029.1"/>
</dbReference>
<feature type="transmembrane region" description="Helical" evidence="1">
    <location>
        <begin position="34"/>
        <end position="54"/>
    </location>
</feature>
<feature type="transmembrane region" description="Helical" evidence="1">
    <location>
        <begin position="225"/>
        <end position="244"/>
    </location>
</feature>
<feature type="transmembrane region" description="Helical" evidence="1">
    <location>
        <begin position="397"/>
        <end position="420"/>
    </location>
</feature>
<reference evidence="3" key="1">
    <citation type="journal article" date="2019" name="Int. J. Syst. Evol. Microbiol.">
        <title>The Global Catalogue of Microorganisms (GCM) 10K type strain sequencing project: providing services to taxonomists for standard genome sequencing and annotation.</title>
        <authorList>
            <consortium name="The Broad Institute Genomics Platform"/>
            <consortium name="The Broad Institute Genome Sequencing Center for Infectious Disease"/>
            <person name="Wu L."/>
            <person name="Ma J."/>
        </authorList>
    </citation>
    <scope>NUCLEOTIDE SEQUENCE [LARGE SCALE GENOMIC DNA]</scope>
    <source>
        <strain evidence="3">CECT 8010</strain>
    </source>
</reference>
<feature type="transmembrane region" description="Helical" evidence="1">
    <location>
        <begin position="101"/>
        <end position="123"/>
    </location>
</feature>
<gene>
    <name evidence="2" type="ORF">ACFOW1_14530</name>
</gene>
<feature type="transmembrane region" description="Helical" evidence="1">
    <location>
        <begin position="60"/>
        <end position="80"/>
    </location>
</feature>
<feature type="transmembrane region" description="Helical" evidence="1">
    <location>
        <begin position="251"/>
        <end position="270"/>
    </location>
</feature>
<dbReference type="EMBL" id="JBHSDC010000029">
    <property type="protein sequence ID" value="MFC4233115.1"/>
    <property type="molecule type" value="Genomic_DNA"/>
</dbReference>
<feature type="transmembrane region" description="Helical" evidence="1">
    <location>
        <begin position="179"/>
        <end position="205"/>
    </location>
</feature>
<keyword evidence="1" id="KW-0812">Transmembrane</keyword>
<organism evidence="2 3">
    <name type="scientific">Parasediminibacterium paludis</name>
    <dbReference type="NCBI Taxonomy" id="908966"/>
    <lineage>
        <taxon>Bacteria</taxon>
        <taxon>Pseudomonadati</taxon>
        <taxon>Bacteroidota</taxon>
        <taxon>Chitinophagia</taxon>
        <taxon>Chitinophagales</taxon>
        <taxon>Chitinophagaceae</taxon>
        <taxon>Parasediminibacterium</taxon>
    </lineage>
</organism>
<sequence length="431" mass="50062">MLIRDFRELWIIIGQSFLLFLLFFLLYKKFIFSIFDPLFFFLITQAFSVELSILTLNSLYFLHIIFCELFFFLGFIVLAPSKRKFKHIEIGHLLKVTSSSLEYLNVFLNISLIIIIISNIYLFSQSGIILLAKDPSESKVTTFSEGGGLGVVRRINWGVLYFSGLISVFLYLKTNKTSYLIKFLIIIFVSSLSGSKGALLFYIQALPFFAILYKGKSVFNKIKKLIYVLIPVSCALVLYILFTISKDVDATFFALGYRFLYFGDAILFYYDQYSLKHFTSYSMLNFLWDELSSPLALFRLTNYEIPLGYKLVMFRENINTIPVFGPNVPFYVKGHIYFGYFGALLYSFSLGIIVGYLRRYFYLLLMRLKESVTSIFAFVFIIFINLLLFGIAQDSTLFFGTLFDTIIFSIPILVLTYIFLYPKRLLSEYSH</sequence>
<keyword evidence="3" id="KW-1185">Reference proteome</keyword>
<feature type="transmembrane region" description="Helical" evidence="1">
    <location>
        <begin position="155"/>
        <end position="172"/>
    </location>
</feature>
<feature type="transmembrane region" description="Helical" evidence="1">
    <location>
        <begin position="6"/>
        <end position="27"/>
    </location>
</feature>
<feature type="transmembrane region" description="Helical" evidence="1">
    <location>
        <begin position="337"/>
        <end position="359"/>
    </location>
</feature>
<proteinExistence type="predicted"/>
<keyword evidence="1" id="KW-1133">Transmembrane helix</keyword>
<evidence type="ECO:0000313" key="2">
    <source>
        <dbReference type="EMBL" id="MFC4233115.1"/>
    </source>
</evidence>
<keyword evidence="1" id="KW-0472">Membrane</keyword>
<evidence type="ECO:0000313" key="3">
    <source>
        <dbReference type="Proteomes" id="UP001595906"/>
    </source>
</evidence>
<name>A0ABV8Q0S0_9BACT</name>
<comment type="caution">
    <text evidence="2">The sequence shown here is derived from an EMBL/GenBank/DDBJ whole genome shotgun (WGS) entry which is preliminary data.</text>
</comment>
<accession>A0ABV8Q0S0</accession>
<feature type="transmembrane region" description="Helical" evidence="1">
    <location>
        <begin position="371"/>
        <end position="391"/>
    </location>
</feature>